<organism evidence="2 3">
    <name type="scientific">Rhizoctonia solani</name>
    <dbReference type="NCBI Taxonomy" id="456999"/>
    <lineage>
        <taxon>Eukaryota</taxon>
        <taxon>Fungi</taxon>
        <taxon>Dikarya</taxon>
        <taxon>Basidiomycota</taxon>
        <taxon>Agaricomycotina</taxon>
        <taxon>Agaricomycetes</taxon>
        <taxon>Cantharellales</taxon>
        <taxon>Ceratobasidiaceae</taxon>
        <taxon>Rhizoctonia</taxon>
    </lineage>
</organism>
<feature type="region of interest" description="Disordered" evidence="1">
    <location>
        <begin position="244"/>
        <end position="306"/>
    </location>
</feature>
<name>A0A0K6GD35_9AGAM</name>
<gene>
    <name evidence="2" type="ORF">RSOLAG22IIIB_12179</name>
</gene>
<sequence length="306" mass="31553">MPSDLCVELVPSCSSPTSDIDSLVFDSSSEGVHTPNDQRSPAGPTFDAAKGIASVGVTVHSPPARFVGTPFATVNGPNSLFEYPFPATRPALLNTSSISSVASSIFGPPSPSTRAKFIPRMSPQHPSKRRVSGAGVAQVRIPPRLRTDSSGSVGSNSSQAGEDSGSTSTPKRSRTSPAIRPTLPHSRLRDRSGSLGVLPISLPPPTLTTVGVGAPSAGPISPAVLVGAMVSTGLEAIITPRSDCEADESELEPIGVPSGKRRASVPAMFAPRLEEDSDSDSGLDREDVEDHPSPNPSPSTPQGIPQ</sequence>
<dbReference type="EMBL" id="CYGV01001657">
    <property type="protein sequence ID" value="CUA76299.1"/>
    <property type="molecule type" value="Genomic_DNA"/>
</dbReference>
<dbReference type="Proteomes" id="UP000044841">
    <property type="component" value="Unassembled WGS sequence"/>
</dbReference>
<feature type="compositionally biased region" description="Basic and acidic residues" evidence="1">
    <location>
        <begin position="282"/>
        <end position="292"/>
    </location>
</feature>
<keyword evidence="3" id="KW-1185">Reference proteome</keyword>
<dbReference type="AlphaFoldDB" id="A0A0K6GD35"/>
<evidence type="ECO:0000313" key="3">
    <source>
        <dbReference type="Proteomes" id="UP000044841"/>
    </source>
</evidence>
<feature type="region of interest" description="Disordered" evidence="1">
    <location>
        <begin position="105"/>
        <end position="197"/>
    </location>
</feature>
<protein>
    <submittedName>
        <fullName evidence="2">Uncharacterized protein</fullName>
    </submittedName>
</protein>
<evidence type="ECO:0000313" key="2">
    <source>
        <dbReference type="EMBL" id="CUA76299.1"/>
    </source>
</evidence>
<accession>A0A0K6GD35</accession>
<proteinExistence type="predicted"/>
<reference evidence="2 3" key="1">
    <citation type="submission" date="2015-07" db="EMBL/GenBank/DDBJ databases">
        <authorList>
            <person name="Noorani M."/>
        </authorList>
    </citation>
    <scope>NUCLEOTIDE SEQUENCE [LARGE SCALE GENOMIC DNA]</scope>
    <source>
        <strain evidence="2">BBA 69670</strain>
    </source>
</reference>
<feature type="compositionally biased region" description="Low complexity" evidence="1">
    <location>
        <begin position="149"/>
        <end position="170"/>
    </location>
</feature>
<evidence type="ECO:0000256" key="1">
    <source>
        <dbReference type="SAM" id="MobiDB-lite"/>
    </source>
</evidence>